<evidence type="ECO:0000256" key="2">
    <source>
        <dbReference type="ARBA" id="ARBA00012528"/>
    </source>
</evidence>
<dbReference type="PANTHER" id="PTHR45138">
    <property type="entry name" value="REGULATORY COMPONENTS OF SENSORY TRANSDUCTION SYSTEM"/>
    <property type="match status" value="1"/>
</dbReference>
<dbReference type="GO" id="GO:0043709">
    <property type="term" value="P:cell adhesion involved in single-species biofilm formation"/>
    <property type="evidence" value="ECO:0007669"/>
    <property type="project" value="TreeGrafter"/>
</dbReference>
<dbReference type="SMART" id="SM00267">
    <property type="entry name" value="GGDEF"/>
    <property type="match status" value="1"/>
</dbReference>
<dbReference type="RefSeq" id="WP_046005046.1">
    <property type="nucleotide sequence ID" value="NZ_JXYA01000022.1"/>
</dbReference>
<dbReference type="Gene3D" id="3.30.70.270">
    <property type="match status" value="1"/>
</dbReference>
<dbReference type="InterPro" id="IPR029787">
    <property type="entry name" value="Nucleotide_cyclase"/>
</dbReference>
<evidence type="ECO:0000256" key="1">
    <source>
        <dbReference type="ARBA" id="ARBA00001946"/>
    </source>
</evidence>
<dbReference type="GO" id="GO:1902201">
    <property type="term" value="P:negative regulation of bacterial-type flagellum-dependent cell motility"/>
    <property type="evidence" value="ECO:0007669"/>
    <property type="project" value="TreeGrafter"/>
</dbReference>
<dbReference type="GO" id="GO:0052621">
    <property type="term" value="F:diguanylate cyclase activity"/>
    <property type="evidence" value="ECO:0007669"/>
    <property type="project" value="UniProtKB-EC"/>
</dbReference>
<comment type="cofactor">
    <cofactor evidence="1">
        <name>Mg(2+)</name>
        <dbReference type="ChEBI" id="CHEBI:18420"/>
    </cofactor>
</comment>
<evidence type="ECO:0000259" key="4">
    <source>
        <dbReference type="PROSITE" id="PS50887"/>
    </source>
</evidence>
<proteinExistence type="predicted"/>
<dbReference type="InterPro" id="IPR043128">
    <property type="entry name" value="Rev_trsase/Diguanyl_cyclase"/>
</dbReference>
<gene>
    <name evidence="5" type="ORF">TW77_11100</name>
</gene>
<dbReference type="SUPFAM" id="SSF55073">
    <property type="entry name" value="Nucleotide cyclase"/>
    <property type="match status" value="1"/>
</dbReference>
<dbReference type="PROSITE" id="PS50887">
    <property type="entry name" value="GGDEF"/>
    <property type="match status" value="1"/>
</dbReference>
<dbReference type="CDD" id="cd01949">
    <property type="entry name" value="GGDEF"/>
    <property type="match status" value="1"/>
</dbReference>
<dbReference type="PATRIC" id="fig|43658.5.peg.2348"/>
<sequence length="317" mass="36146">MTKSTCGHEYTISLVQLKEERALYQQFCHILTSLLPEVALSFFIRPSLSRKEALKLVYQQHVDQALPLDEMLEKAHQCRGKPALISKSYTCIPLRLDDQVIGLLWIYEALTPANCNLAAHLMHVFFHQLHTLVLARIDPLSQLLNRQTFDEKVLEIASGQGFLQPREEPDLRGWYLALFDIDHFKRVNDSFGHVIGDEVILLTAQHLKDNFRAEDYVFRYGGEEFAVLFQAHSDEEAQSLLDRVRKVISQVAFPQVGNITLSGGYTEVTDVMQVSELVNQADTALYHAKQHGRNRVVFYCTLGLATPQVMTSDIELF</sequence>
<comment type="catalytic activity">
    <reaction evidence="3">
        <text>2 GTP = 3',3'-c-di-GMP + 2 diphosphate</text>
        <dbReference type="Rhea" id="RHEA:24898"/>
        <dbReference type="ChEBI" id="CHEBI:33019"/>
        <dbReference type="ChEBI" id="CHEBI:37565"/>
        <dbReference type="ChEBI" id="CHEBI:58805"/>
        <dbReference type="EC" id="2.7.7.65"/>
    </reaction>
</comment>
<organism evidence="5 6">
    <name type="scientific">Pseudoalteromonas rubra</name>
    <dbReference type="NCBI Taxonomy" id="43658"/>
    <lineage>
        <taxon>Bacteria</taxon>
        <taxon>Pseudomonadati</taxon>
        <taxon>Pseudomonadota</taxon>
        <taxon>Gammaproteobacteria</taxon>
        <taxon>Alteromonadales</taxon>
        <taxon>Pseudoalteromonadaceae</taxon>
        <taxon>Pseudoalteromonas</taxon>
    </lineage>
</organism>
<reference evidence="5 6" key="1">
    <citation type="journal article" date="2015" name="BMC Genomics">
        <title>Genome mining reveals unlocked bioactive potential of marine Gram-negative bacteria.</title>
        <authorList>
            <person name="Machado H."/>
            <person name="Sonnenschein E.C."/>
            <person name="Melchiorsen J."/>
            <person name="Gram L."/>
        </authorList>
    </citation>
    <scope>NUCLEOTIDE SEQUENCE [LARGE SCALE GENOMIC DNA]</scope>
    <source>
        <strain evidence="5 6">S2471</strain>
    </source>
</reference>
<dbReference type="Proteomes" id="UP000033452">
    <property type="component" value="Unassembled WGS sequence"/>
</dbReference>
<dbReference type="PANTHER" id="PTHR45138:SF9">
    <property type="entry name" value="DIGUANYLATE CYCLASE DGCM-RELATED"/>
    <property type="match status" value="1"/>
</dbReference>
<dbReference type="Pfam" id="PF00990">
    <property type="entry name" value="GGDEF"/>
    <property type="match status" value="1"/>
</dbReference>
<dbReference type="EC" id="2.7.7.65" evidence="2"/>
<dbReference type="InterPro" id="IPR050469">
    <property type="entry name" value="Diguanylate_Cyclase"/>
</dbReference>
<evidence type="ECO:0000313" key="5">
    <source>
        <dbReference type="EMBL" id="KJZ09041.1"/>
    </source>
</evidence>
<dbReference type="GO" id="GO:0005886">
    <property type="term" value="C:plasma membrane"/>
    <property type="evidence" value="ECO:0007669"/>
    <property type="project" value="TreeGrafter"/>
</dbReference>
<dbReference type="OrthoDB" id="9803824at2"/>
<dbReference type="NCBIfam" id="TIGR00254">
    <property type="entry name" value="GGDEF"/>
    <property type="match status" value="1"/>
</dbReference>
<dbReference type="AlphaFoldDB" id="A0A0F4QN18"/>
<protein>
    <recommendedName>
        <fullName evidence="2">diguanylate cyclase</fullName>
        <ecNumber evidence="2">2.7.7.65</ecNumber>
    </recommendedName>
</protein>
<dbReference type="FunFam" id="3.30.70.270:FF:000001">
    <property type="entry name" value="Diguanylate cyclase domain protein"/>
    <property type="match status" value="1"/>
</dbReference>
<dbReference type="InterPro" id="IPR000160">
    <property type="entry name" value="GGDEF_dom"/>
</dbReference>
<evidence type="ECO:0000313" key="6">
    <source>
        <dbReference type="Proteomes" id="UP000033452"/>
    </source>
</evidence>
<keyword evidence="6" id="KW-1185">Reference proteome</keyword>
<accession>A0A0F4QN18</accession>
<comment type="caution">
    <text evidence="5">The sequence shown here is derived from an EMBL/GenBank/DDBJ whole genome shotgun (WGS) entry which is preliminary data.</text>
</comment>
<dbReference type="EMBL" id="JXYA01000022">
    <property type="protein sequence ID" value="KJZ09041.1"/>
    <property type="molecule type" value="Genomic_DNA"/>
</dbReference>
<feature type="domain" description="GGDEF" evidence="4">
    <location>
        <begin position="172"/>
        <end position="301"/>
    </location>
</feature>
<evidence type="ECO:0000256" key="3">
    <source>
        <dbReference type="ARBA" id="ARBA00034247"/>
    </source>
</evidence>
<name>A0A0F4QN18_9GAMM</name>